<feature type="transmembrane region" description="Helical" evidence="11">
    <location>
        <begin position="430"/>
        <end position="448"/>
    </location>
</feature>
<dbReference type="GO" id="GO:0016020">
    <property type="term" value="C:membrane"/>
    <property type="evidence" value="ECO:0007669"/>
    <property type="project" value="UniProtKB-SubCell"/>
</dbReference>
<reference evidence="13 14" key="1">
    <citation type="journal article" date="2014" name="Syst. Appl. Microbiol.">
        <title>Complete genomes of freshwater sulfur oxidizers Sulfuricella denitrificans skB26 and Sulfuritalea hydrogenivorans sk43H: genetic insights into the sulfur oxidation pathway of betaproteobacteria.</title>
        <authorList>
            <person name="Watanabe T."/>
            <person name="Kojima H."/>
            <person name="Fukui M."/>
        </authorList>
    </citation>
    <scope>NUCLEOTIDE SEQUENCE [LARGE SCALE GENOMIC DNA]</scope>
    <source>
        <strain evidence="13">DSM22779</strain>
    </source>
</reference>
<keyword evidence="5 11" id="KW-0812">Transmembrane</keyword>
<dbReference type="Gene3D" id="2.30.42.10">
    <property type="match status" value="2"/>
</dbReference>
<dbReference type="AlphaFoldDB" id="W0SJ73"/>
<feature type="transmembrane region" description="Helical" evidence="11">
    <location>
        <begin position="6"/>
        <end position="23"/>
    </location>
</feature>
<dbReference type="OrthoDB" id="9782003at2"/>
<dbReference type="InterPro" id="IPR036034">
    <property type="entry name" value="PDZ_sf"/>
</dbReference>
<name>W0SJ73_9PROT</name>
<evidence type="ECO:0000313" key="14">
    <source>
        <dbReference type="Proteomes" id="UP000031637"/>
    </source>
</evidence>
<keyword evidence="7 11" id="KW-0862">Zinc</keyword>
<evidence type="ECO:0000256" key="10">
    <source>
        <dbReference type="ARBA" id="ARBA00023136"/>
    </source>
</evidence>
<keyword evidence="6 11" id="KW-0378">Hydrolase</keyword>
<dbReference type="InterPro" id="IPR001478">
    <property type="entry name" value="PDZ"/>
</dbReference>
<evidence type="ECO:0000256" key="2">
    <source>
        <dbReference type="ARBA" id="ARBA00004141"/>
    </source>
</evidence>
<organism evidence="13 14">
    <name type="scientific">Sulfuritalea hydrogenivorans sk43H</name>
    <dbReference type="NCBI Taxonomy" id="1223802"/>
    <lineage>
        <taxon>Bacteria</taxon>
        <taxon>Pseudomonadati</taxon>
        <taxon>Pseudomonadota</taxon>
        <taxon>Betaproteobacteria</taxon>
        <taxon>Nitrosomonadales</taxon>
        <taxon>Sterolibacteriaceae</taxon>
        <taxon>Sulfuritalea</taxon>
    </lineage>
</organism>
<proteinExistence type="inferred from homology"/>
<dbReference type="Pfam" id="PF02163">
    <property type="entry name" value="Peptidase_M50"/>
    <property type="match status" value="1"/>
</dbReference>
<evidence type="ECO:0000256" key="3">
    <source>
        <dbReference type="ARBA" id="ARBA00007931"/>
    </source>
</evidence>
<dbReference type="InterPro" id="IPR041489">
    <property type="entry name" value="PDZ_6"/>
</dbReference>
<evidence type="ECO:0000256" key="8">
    <source>
        <dbReference type="ARBA" id="ARBA00022989"/>
    </source>
</evidence>
<dbReference type="KEGG" id="shd:SUTH_02268"/>
<dbReference type="EMBL" id="AP012547">
    <property type="protein sequence ID" value="BAO30058.1"/>
    <property type="molecule type" value="Genomic_DNA"/>
</dbReference>
<evidence type="ECO:0000256" key="6">
    <source>
        <dbReference type="ARBA" id="ARBA00022801"/>
    </source>
</evidence>
<keyword evidence="8 11" id="KW-1133">Transmembrane helix</keyword>
<dbReference type="Pfam" id="PF17820">
    <property type="entry name" value="PDZ_6"/>
    <property type="match status" value="1"/>
</dbReference>
<evidence type="ECO:0000256" key="9">
    <source>
        <dbReference type="ARBA" id="ARBA00023049"/>
    </source>
</evidence>
<evidence type="ECO:0000256" key="1">
    <source>
        <dbReference type="ARBA" id="ARBA00001947"/>
    </source>
</evidence>
<dbReference type="SMART" id="SM00228">
    <property type="entry name" value="PDZ"/>
    <property type="match status" value="1"/>
</dbReference>
<evidence type="ECO:0000313" key="13">
    <source>
        <dbReference type="EMBL" id="BAO30058.1"/>
    </source>
</evidence>
<dbReference type="CDD" id="cd23081">
    <property type="entry name" value="cpPDZ_EcRseP-like"/>
    <property type="match status" value="1"/>
</dbReference>
<dbReference type="PANTHER" id="PTHR42837:SF2">
    <property type="entry name" value="MEMBRANE METALLOPROTEASE ARASP2, CHLOROPLASTIC-RELATED"/>
    <property type="match status" value="1"/>
</dbReference>
<dbReference type="RefSeq" id="WP_052473559.1">
    <property type="nucleotide sequence ID" value="NZ_AP012547.1"/>
</dbReference>
<dbReference type="NCBIfam" id="TIGR00054">
    <property type="entry name" value="RIP metalloprotease RseP"/>
    <property type="match status" value="1"/>
</dbReference>
<comment type="similarity">
    <text evidence="3 11">Belongs to the peptidase M50B family.</text>
</comment>
<evidence type="ECO:0000259" key="12">
    <source>
        <dbReference type="PROSITE" id="PS50106"/>
    </source>
</evidence>
<keyword evidence="11" id="KW-0479">Metal-binding</keyword>
<dbReference type="CDD" id="cd06163">
    <property type="entry name" value="S2P-M50_PDZ_RseP-like"/>
    <property type="match status" value="1"/>
</dbReference>
<evidence type="ECO:0000256" key="7">
    <source>
        <dbReference type="ARBA" id="ARBA00022833"/>
    </source>
</evidence>
<gene>
    <name evidence="13" type="ORF">SUTH_02268</name>
</gene>
<dbReference type="GO" id="GO:0046872">
    <property type="term" value="F:metal ion binding"/>
    <property type="evidence" value="ECO:0007669"/>
    <property type="project" value="UniProtKB-KW"/>
</dbReference>
<dbReference type="InterPro" id="IPR004387">
    <property type="entry name" value="Pept_M50_Zn"/>
</dbReference>
<evidence type="ECO:0000256" key="11">
    <source>
        <dbReference type="RuleBase" id="RU362031"/>
    </source>
</evidence>
<keyword evidence="10 11" id="KW-0472">Membrane</keyword>
<dbReference type="EC" id="3.4.24.-" evidence="11"/>
<accession>W0SJ73</accession>
<dbReference type="STRING" id="1223802.SUTH_02268"/>
<comment type="cofactor">
    <cofactor evidence="1 11">
        <name>Zn(2+)</name>
        <dbReference type="ChEBI" id="CHEBI:29105"/>
    </cofactor>
</comment>
<dbReference type="InterPro" id="IPR008915">
    <property type="entry name" value="Peptidase_M50"/>
</dbReference>
<dbReference type="PROSITE" id="PS50106">
    <property type="entry name" value="PDZ"/>
    <property type="match status" value="1"/>
</dbReference>
<protein>
    <recommendedName>
        <fullName evidence="11">Zinc metalloprotease</fullName>
        <ecNumber evidence="11">3.4.24.-</ecNumber>
    </recommendedName>
</protein>
<feature type="transmembrane region" description="Helical" evidence="11">
    <location>
        <begin position="101"/>
        <end position="123"/>
    </location>
</feature>
<keyword evidence="4 13" id="KW-0645">Protease</keyword>
<dbReference type="GO" id="GO:0004222">
    <property type="term" value="F:metalloendopeptidase activity"/>
    <property type="evidence" value="ECO:0007669"/>
    <property type="project" value="InterPro"/>
</dbReference>
<dbReference type="PANTHER" id="PTHR42837">
    <property type="entry name" value="REGULATOR OF SIGMA-E PROTEASE RSEP"/>
    <property type="match status" value="1"/>
</dbReference>
<dbReference type="SUPFAM" id="SSF50156">
    <property type="entry name" value="PDZ domain-like"/>
    <property type="match status" value="2"/>
</dbReference>
<comment type="subcellular location">
    <subcellularLocation>
        <location evidence="2">Membrane</location>
        <topology evidence="2">Multi-pass membrane protein</topology>
    </subcellularLocation>
</comment>
<dbReference type="GO" id="GO:0006508">
    <property type="term" value="P:proteolysis"/>
    <property type="evidence" value="ECO:0007669"/>
    <property type="project" value="UniProtKB-KW"/>
</dbReference>
<dbReference type="HOGENOM" id="CLU_025778_0_2_4"/>
<evidence type="ECO:0000256" key="5">
    <source>
        <dbReference type="ARBA" id="ARBA00022692"/>
    </source>
</evidence>
<keyword evidence="14" id="KW-1185">Reference proteome</keyword>
<keyword evidence="9 11" id="KW-0482">Metalloprotease</keyword>
<feature type="transmembrane region" description="Helical" evidence="11">
    <location>
        <begin position="382"/>
        <end position="404"/>
    </location>
</feature>
<feature type="domain" description="PDZ" evidence="12">
    <location>
        <begin position="202"/>
        <end position="258"/>
    </location>
</feature>
<evidence type="ECO:0000256" key="4">
    <source>
        <dbReference type="ARBA" id="ARBA00022670"/>
    </source>
</evidence>
<sequence>MNPESLAWYAGAFLLALAVLVVVHEMGHYLAARACNVKVLRFAFGFGKVLWMRRHGSDGTEWAISAFPLGGYVKMLDEREGEVPSAELPRAFNRQSVGRRAFIVAAGPAANFLLAIVLYWVLFMHGVTELKPRLGLPPAGTPAAMAGIGDGVTVRSVNGKPIETWQQLRWEVMQRALDKEVLQLEVISLQREIGVYRIASDRFDLEQLEKDPLRLLGLVLFRPPLPAVVGRVQPNSAAALAGFSDGDRVLSIDGKAISEWKQLAAVAGAAAGRQLAFVVERDGRQIELAATPRMTEEGQHKIGRLGLMAKEGKGEAFEMTTEVSYGPLESIDRALQQTWDTSILSLRMMGRMLTGELSWKNLSGPVTIADYAGQSARLGASYYLRFLALISISLGVLNLLPVPVLDGGHLMYYLVEFLRGGPVSERALEIGQQIGFALLALLMAFAFYNDINRLVSG</sequence>
<dbReference type="Proteomes" id="UP000031637">
    <property type="component" value="Chromosome"/>
</dbReference>